<dbReference type="InterPro" id="IPR017907">
    <property type="entry name" value="Znf_RING_CS"/>
</dbReference>
<keyword evidence="3" id="KW-0862">Zinc</keyword>
<dbReference type="Proteomes" id="UP000266841">
    <property type="component" value="Unassembled WGS sequence"/>
</dbReference>
<dbReference type="InterPro" id="IPR001841">
    <property type="entry name" value="Znf_RING"/>
</dbReference>
<accession>K0TML9</accession>
<sequence>MTTSNSYSAGGARTLSGPWTGRSVAPELADTYRDREACRLPPLRAAACNEELRCVRPRARPEPLQQEAVAAQEKRRCKECVGNGFPISGDAFMAASSTAVSNEKRSGGAQANCGGDDANAELFSEKAGVTVMVDNDAVDEVCSICLDVYDDPKKLPCGHIFCAGCLDGWHGPSKYNAAELQKETSGHEKYVKVRDNIVKMLVVDMGYSIEEIGNLLEDYIQSQVWMPAFVSSAILKCDFQSVLDWLGSPVEKGKLASKYPQLAESTLLHLATVRSEKTDFPTLLLQFGASVDAFDATGTTPFLYNLMSMSPDRRDMRMDRVGKLLYEWGASATEDDWKGDQDIALDEIIDTVPLLQSALGGRRCELINLTQRKDLIGQTCVVEKFVAKKNRYKVTTEHTSETFLVRPDNLKRRDRTPEDPGHYVTFEDGVFNHHTFASNEECQKFVRNLRSG</sequence>
<evidence type="ECO:0000256" key="2">
    <source>
        <dbReference type="ARBA" id="ARBA00022771"/>
    </source>
</evidence>
<dbReference type="InterPro" id="IPR002110">
    <property type="entry name" value="Ankyrin_rpt"/>
</dbReference>
<evidence type="ECO:0000313" key="8">
    <source>
        <dbReference type="EMBL" id="EJK72792.1"/>
    </source>
</evidence>
<dbReference type="InterPro" id="IPR013083">
    <property type="entry name" value="Znf_RING/FYVE/PHD"/>
</dbReference>
<dbReference type="OrthoDB" id="29886at2759"/>
<dbReference type="InterPro" id="IPR027370">
    <property type="entry name" value="Znf-RING_euk"/>
</dbReference>
<evidence type="ECO:0000256" key="6">
    <source>
        <dbReference type="SAM" id="MobiDB-lite"/>
    </source>
</evidence>
<evidence type="ECO:0000256" key="3">
    <source>
        <dbReference type="ARBA" id="ARBA00022833"/>
    </source>
</evidence>
<dbReference type="Pfam" id="PF13445">
    <property type="entry name" value="zf-RING_UBOX"/>
    <property type="match status" value="1"/>
</dbReference>
<dbReference type="PROSITE" id="PS50088">
    <property type="entry name" value="ANK_REPEAT"/>
    <property type="match status" value="1"/>
</dbReference>
<keyword evidence="1" id="KW-0479">Metal-binding</keyword>
<dbReference type="EMBL" id="AGNL01005297">
    <property type="protein sequence ID" value="EJK72792.1"/>
    <property type="molecule type" value="Genomic_DNA"/>
</dbReference>
<organism evidence="8 9">
    <name type="scientific">Thalassiosira oceanica</name>
    <name type="common">Marine diatom</name>
    <dbReference type="NCBI Taxonomy" id="159749"/>
    <lineage>
        <taxon>Eukaryota</taxon>
        <taxon>Sar</taxon>
        <taxon>Stramenopiles</taxon>
        <taxon>Ochrophyta</taxon>
        <taxon>Bacillariophyta</taxon>
        <taxon>Coscinodiscophyceae</taxon>
        <taxon>Thalassiosirophycidae</taxon>
        <taxon>Thalassiosirales</taxon>
        <taxon>Thalassiosiraceae</taxon>
        <taxon>Thalassiosira</taxon>
    </lineage>
</organism>
<keyword evidence="4" id="KW-0040">ANK repeat</keyword>
<comment type="caution">
    <text evidence="8">The sequence shown here is derived from an EMBL/GenBank/DDBJ whole genome shotgun (WGS) entry which is preliminary data.</text>
</comment>
<feature type="region of interest" description="Disordered" evidence="6">
    <location>
        <begin position="1"/>
        <end position="23"/>
    </location>
</feature>
<gene>
    <name evidence="8" type="ORF">THAOC_05640</name>
</gene>
<evidence type="ECO:0000256" key="5">
    <source>
        <dbReference type="PROSITE-ProRule" id="PRU00175"/>
    </source>
</evidence>
<dbReference type="PROSITE" id="PS50089">
    <property type="entry name" value="ZF_RING_2"/>
    <property type="match status" value="1"/>
</dbReference>
<dbReference type="PROSITE" id="PS00518">
    <property type="entry name" value="ZF_RING_1"/>
    <property type="match status" value="1"/>
</dbReference>
<evidence type="ECO:0000313" key="9">
    <source>
        <dbReference type="Proteomes" id="UP000266841"/>
    </source>
</evidence>
<dbReference type="Gene3D" id="3.30.40.10">
    <property type="entry name" value="Zinc/RING finger domain, C3HC4 (zinc finger)"/>
    <property type="match status" value="1"/>
</dbReference>
<dbReference type="AlphaFoldDB" id="K0TML9"/>
<dbReference type="SMART" id="SM00184">
    <property type="entry name" value="RING"/>
    <property type="match status" value="1"/>
</dbReference>
<proteinExistence type="predicted"/>
<dbReference type="GO" id="GO:0008270">
    <property type="term" value="F:zinc ion binding"/>
    <property type="evidence" value="ECO:0007669"/>
    <property type="project" value="UniProtKB-KW"/>
</dbReference>
<protein>
    <recommendedName>
        <fullName evidence="7">RING-type domain-containing protein</fullName>
    </recommendedName>
</protein>
<dbReference type="SUPFAM" id="SSF57850">
    <property type="entry name" value="RING/U-box"/>
    <property type="match status" value="1"/>
</dbReference>
<name>K0TML9_THAOC</name>
<feature type="repeat" description="ANK" evidence="4">
    <location>
        <begin position="263"/>
        <end position="296"/>
    </location>
</feature>
<reference evidence="8 9" key="1">
    <citation type="journal article" date="2012" name="Genome Biol.">
        <title>Genome and low-iron response of an oceanic diatom adapted to chronic iron limitation.</title>
        <authorList>
            <person name="Lommer M."/>
            <person name="Specht M."/>
            <person name="Roy A.S."/>
            <person name="Kraemer L."/>
            <person name="Andreson R."/>
            <person name="Gutowska M.A."/>
            <person name="Wolf J."/>
            <person name="Bergner S.V."/>
            <person name="Schilhabel M.B."/>
            <person name="Klostermeier U.C."/>
            <person name="Beiko R.G."/>
            <person name="Rosenstiel P."/>
            <person name="Hippler M."/>
            <person name="Laroche J."/>
        </authorList>
    </citation>
    <scope>NUCLEOTIDE SEQUENCE [LARGE SCALE GENOMIC DNA]</scope>
    <source>
        <strain evidence="8 9">CCMP1005</strain>
    </source>
</reference>
<keyword evidence="2 5" id="KW-0863">Zinc-finger</keyword>
<evidence type="ECO:0000256" key="1">
    <source>
        <dbReference type="ARBA" id="ARBA00022723"/>
    </source>
</evidence>
<feature type="domain" description="RING-type" evidence="7">
    <location>
        <begin position="142"/>
        <end position="169"/>
    </location>
</feature>
<keyword evidence="9" id="KW-1185">Reference proteome</keyword>
<evidence type="ECO:0000259" key="7">
    <source>
        <dbReference type="PROSITE" id="PS50089"/>
    </source>
</evidence>
<evidence type="ECO:0000256" key="4">
    <source>
        <dbReference type="PROSITE-ProRule" id="PRU00023"/>
    </source>
</evidence>